<organism evidence="1 2">
    <name type="scientific">Trichinella papuae</name>
    <dbReference type="NCBI Taxonomy" id="268474"/>
    <lineage>
        <taxon>Eukaryota</taxon>
        <taxon>Metazoa</taxon>
        <taxon>Ecdysozoa</taxon>
        <taxon>Nematoda</taxon>
        <taxon>Enoplea</taxon>
        <taxon>Dorylaimia</taxon>
        <taxon>Trichinellida</taxon>
        <taxon>Trichinellidae</taxon>
        <taxon>Trichinella</taxon>
    </lineage>
</organism>
<dbReference type="OrthoDB" id="10363589at2759"/>
<dbReference type="Proteomes" id="UP000054843">
    <property type="component" value="Unassembled WGS sequence"/>
</dbReference>
<dbReference type="EMBL" id="JYDO01000039">
    <property type="protein sequence ID" value="KRZ75362.1"/>
    <property type="molecule type" value="Genomic_DNA"/>
</dbReference>
<gene>
    <name evidence="1" type="ORF">T10_2868</name>
</gene>
<sequence>MDSTWEMLDVRKVLVTGSVEQKYRWATFLCINIGKVPNLEAIYSRSSVQFPMKLCIILQDIYRKCFVREINANNLNQSEKIGEML</sequence>
<accession>A0A0V1MUB3</accession>
<evidence type="ECO:0000313" key="2">
    <source>
        <dbReference type="Proteomes" id="UP000054843"/>
    </source>
</evidence>
<proteinExistence type="predicted"/>
<keyword evidence="2" id="KW-1185">Reference proteome</keyword>
<evidence type="ECO:0000313" key="1">
    <source>
        <dbReference type="EMBL" id="KRZ75362.1"/>
    </source>
</evidence>
<dbReference type="AlphaFoldDB" id="A0A0V1MUB3"/>
<protein>
    <submittedName>
        <fullName evidence="1">Uncharacterized protein</fullName>
    </submittedName>
</protein>
<reference evidence="1 2" key="1">
    <citation type="submission" date="2015-01" db="EMBL/GenBank/DDBJ databases">
        <title>Evolution of Trichinella species and genotypes.</title>
        <authorList>
            <person name="Korhonen P.K."/>
            <person name="Edoardo P."/>
            <person name="Giuseppe L.R."/>
            <person name="Gasser R.B."/>
        </authorList>
    </citation>
    <scope>NUCLEOTIDE SEQUENCE [LARGE SCALE GENOMIC DNA]</scope>
    <source>
        <strain evidence="1">ISS1980</strain>
    </source>
</reference>
<comment type="caution">
    <text evidence="1">The sequence shown here is derived from an EMBL/GenBank/DDBJ whole genome shotgun (WGS) entry which is preliminary data.</text>
</comment>
<name>A0A0V1MUB3_9BILA</name>